<protein>
    <submittedName>
        <fullName evidence="1">Ser/Thr protein phosphatase family protein</fullName>
    </submittedName>
    <submittedName>
        <fullName evidence="2">UDP-2,3-diacylglucosamine pyrophosphatase LpxH</fullName>
    </submittedName>
</protein>
<dbReference type="AlphaFoldDB" id="A0A150FPQ5"/>
<dbReference type="SUPFAM" id="SSF56300">
    <property type="entry name" value="Metallo-dependent phosphatases"/>
    <property type="match status" value="1"/>
</dbReference>
<dbReference type="RefSeq" id="WP_149683772.1">
    <property type="nucleotide sequence ID" value="NZ_FRBG01000023.1"/>
</dbReference>
<dbReference type="EMBL" id="FRBG01000023">
    <property type="protein sequence ID" value="SHL32237.1"/>
    <property type="molecule type" value="Genomic_DNA"/>
</dbReference>
<comment type="caution">
    <text evidence="1">The sequence shown here is derived from an EMBL/GenBank/DDBJ whole genome shotgun (WGS) entry which is preliminary data.</text>
</comment>
<evidence type="ECO:0000313" key="1">
    <source>
        <dbReference type="EMBL" id="KXZ39185.1"/>
    </source>
</evidence>
<reference evidence="1 3" key="1">
    <citation type="submission" date="2016-02" db="EMBL/GenBank/DDBJ databases">
        <title>Draft genome sequence for Clostridium paradoxum JW-YL-7.</title>
        <authorList>
            <person name="Utturkar S.M."/>
            <person name="Lancaster A."/>
            <person name="Poole F.L."/>
            <person name="Adams M.W."/>
            <person name="Brown S.D."/>
        </authorList>
    </citation>
    <scope>NUCLEOTIDE SEQUENCE [LARGE SCALE GENOMIC DNA]</scope>
    <source>
        <strain evidence="1 3">JW-YL-7</strain>
    </source>
</reference>
<dbReference type="PANTHER" id="PTHR34990:SF2">
    <property type="entry name" value="BLL8164 PROTEIN"/>
    <property type="match status" value="1"/>
</dbReference>
<name>A0A150FPQ5_CLOPD</name>
<dbReference type="InterPro" id="IPR043461">
    <property type="entry name" value="LpxH-like"/>
</dbReference>
<gene>
    <name evidence="1" type="ORF">JWYL7_0260</name>
    <name evidence="2" type="ORF">SAMN05661008_01869</name>
</gene>
<dbReference type="OrthoDB" id="9773199at2"/>
<dbReference type="GO" id="GO:0009245">
    <property type="term" value="P:lipid A biosynthetic process"/>
    <property type="evidence" value="ECO:0007669"/>
    <property type="project" value="TreeGrafter"/>
</dbReference>
<dbReference type="PATRIC" id="fig|1121328.3.peg.259"/>
<evidence type="ECO:0000313" key="4">
    <source>
        <dbReference type="Proteomes" id="UP000323392"/>
    </source>
</evidence>
<dbReference type="Gene3D" id="3.60.21.10">
    <property type="match status" value="1"/>
</dbReference>
<dbReference type="Proteomes" id="UP000092605">
    <property type="component" value="Unassembled WGS sequence"/>
</dbReference>
<dbReference type="EMBL" id="LSFY01000001">
    <property type="protein sequence ID" value="KXZ39185.1"/>
    <property type="molecule type" value="Genomic_DNA"/>
</dbReference>
<keyword evidence="4" id="KW-1185">Reference proteome</keyword>
<dbReference type="GO" id="GO:0008758">
    <property type="term" value="F:UDP-2,3-diacylglucosamine hydrolase activity"/>
    <property type="evidence" value="ECO:0007669"/>
    <property type="project" value="TreeGrafter"/>
</dbReference>
<sequence length="301" mass="35708">MQIVKRLTEAYKNARVEHIDEDSKYVFFSDCHRGAGSLADEFTRNENAYNFALKYYFDNGFTYVEAGDGDELWEHPNFSVIKNAHHEAFANIKKFYDDDRLILLYGNHNIYLKNQEYVRDNYYTFYDHYHKIEHDFLQGIEPLEALVLKVKKTGQEILIVHGHQGDLVNDHLWFFTMLSLKYFWRFLHAYGIQNPASPVKNAQKRHKLERNYNKWIKKYKMMLICGHTHRVKFPKSNELPYFNMGCCVYPTRITAIEISNGNIQLVQWHTRPNHTGALKVTREIIQGPAPLYKFDIRKSKN</sequence>
<evidence type="ECO:0000313" key="3">
    <source>
        <dbReference type="Proteomes" id="UP000092605"/>
    </source>
</evidence>
<reference evidence="2 4" key="2">
    <citation type="submission" date="2016-11" db="EMBL/GenBank/DDBJ databases">
        <authorList>
            <person name="Varghese N."/>
            <person name="Submissions S."/>
        </authorList>
    </citation>
    <scope>NUCLEOTIDE SEQUENCE [LARGE SCALE GENOMIC DNA]</scope>
    <source>
        <strain evidence="2 4">DSM 7308</strain>
    </source>
</reference>
<accession>A0A150FPQ5</accession>
<organism evidence="1 3">
    <name type="scientific">Alkalithermobacter thermoalcaliphilus JW-YL-7 = DSM 7308</name>
    <dbReference type="NCBI Taxonomy" id="1121328"/>
    <lineage>
        <taxon>Bacteria</taxon>
        <taxon>Bacillati</taxon>
        <taxon>Bacillota</taxon>
        <taxon>Clostridia</taxon>
        <taxon>Peptostreptococcales</taxon>
        <taxon>Tepidibacteraceae</taxon>
        <taxon>Alkalithermobacter</taxon>
    </lineage>
</organism>
<dbReference type="Proteomes" id="UP000323392">
    <property type="component" value="Unassembled WGS sequence"/>
</dbReference>
<dbReference type="PANTHER" id="PTHR34990">
    <property type="entry name" value="UDP-2,3-DIACYLGLUCOSAMINE HYDROLASE-RELATED"/>
    <property type="match status" value="1"/>
</dbReference>
<proteinExistence type="predicted"/>
<evidence type="ECO:0000313" key="2">
    <source>
        <dbReference type="EMBL" id="SHL32237.1"/>
    </source>
</evidence>
<dbReference type="GO" id="GO:0016020">
    <property type="term" value="C:membrane"/>
    <property type="evidence" value="ECO:0007669"/>
    <property type="project" value="GOC"/>
</dbReference>
<dbReference type="InterPro" id="IPR029052">
    <property type="entry name" value="Metallo-depent_PP-like"/>
</dbReference>